<dbReference type="Gene3D" id="3.40.50.11980">
    <property type="match status" value="1"/>
</dbReference>
<gene>
    <name evidence="4" type="primary">LOC114243344</name>
</gene>
<feature type="region of interest" description="Disordered" evidence="1">
    <location>
        <begin position="1"/>
        <end position="20"/>
    </location>
</feature>
<proteinExistence type="predicted"/>
<dbReference type="PANTHER" id="PTHR12876:SF35">
    <property type="entry name" value="LD08718P-RELATED"/>
    <property type="match status" value="1"/>
</dbReference>
<dbReference type="KEGG" id="bman:114243344"/>
<dbReference type="GO" id="GO:0003729">
    <property type="term" value="F:mRNA binding"/>
    <property type="evidence" value="ECO:0007669"/>
    <property type="project" value="TreeGrafter"/>
</dbReference>
<dbReference type="CDD" id="cd18719">
    <property type="entry name" value="PIN_Zc3h12a-N4BP1-like"/>
    <property type="match status" value="1"/>
</dbReference>
<dbReference type="AlphaFoldDB" id="A0A6J2JLT2"/>
<dbReference type="GeneID" id="114243344"/>
<dbReference type="Pfam" id="PF11977">
    <property type="entry name" value="RNase_Zc3h12a"/>
    <property type="match status" value="1"/>
</dbReference>
<dbReference type="GO" id="GO:0004521">
    <property type="term" value="F:RNA endonuclease activity"/>
    <property type="evidence" value="ECO:0007669"/>
    <property type="project" value="TreeGrafter"/>
</dbReference>
<dbReference type="FunFam" id="3.40.50.11980:FF:000001">
    <property type="entry name" value="ZC3H12A isoform 1"/>
    <property type="match status" value="1"/>
</dbReference>
<protein>
    <submittedName>
        <fullName evidence="4">Uncharacterized protein LOC114243344 isoform X1</fullName>
    </submittedName>
</protein>
<sequence length="434" mass="48916">MGKPSSLKSKSKTSLKDSKMEIRRLSNVQKTFLKKTGRQKLNRTITKVFRNLRENKKALSKISEGTISSNDSKCTTVINNKIQQKTDSDEMLVISDDEDCSIIAFSPNPSKQCSTPKPKSLTGMDMNHNHLTNNAKGTQDLNVETINLTKEINSDSYVTIDLADSKCTFTSDDVICIDDTVKSPDDTTFSVSDIGPVELVDDQTASQGAKGNLKKFGRGLLRKKTGVKDLKQQPQECEPLINYLNEVILRRSLSDNSVGSNIYHPNRKNINKTGLRMIVIDGSNVAVQHSRYKLFSVRGLKICIDFFLNRGHVVKAFVPRYRCKNGMSTDPKLLDALEKVGNVVYTPSREVDGKFITPYDDRYIIQCAAEFDGVIVSGDNYRDLIDENPTWRYIIKNRLLPFTWVEDMIMFPKDPLGRNGPTLDQFLRHDSPTK</sequence>
<dbReference type="Proteomes" id="UP000504629">
    <property type="component" value="Unplaced"/>
</dbReference>
<evidence type="ECO:0000313" key="4">
    <source>
        <dbReference type="RefSeq" id="XP_028030596.1"/>
    </source>
</evidence>
<dbReference type="InterPro" id="IPR021869">
    <property type="entry name" value="RNase_Zc3h12_NYN"/>
</dbReference>
<evidence type="ECO:0000259" key="2">
    <source>
        <dbReference type="Pfam" id="PF11977"/>
    </source>
</evidence>
<dbReference type="PANTHER" id="PTHR12876">
    <property type="entry name" value="N4BP1-RELATED"/>
    <property type="match status" value="1"/>
</dbReference>
<keyword evidence="3" id="KW-1185">Reference proteome</keyword>
<feature type="domain" description="RNase NYN" evidence="2">
    <location>
        <begin position="275"/>
        <end position="425"/>
    </location>
</feature>
<dbReference type="GO" id="GO:0036464">
    <property type="term" value="C:cytoplasmic ribonucleoprotein granule"/>
    <property type="evidence" value="ECO:0007669"/>
    <property type="project" value="TreeGrafter"/>
</dbReference>
<dbReference type="GO" id="GO:0005634">
    <property type="term" value="C:nucleus"/>
    <property type="evidence" value="ECO:0007669"/>
    <property type="project" value="TreeGrafter"/>
</dbReference>
<evidence type="ECO:0000313" key="3">
    <source>
        <dbReference type="Proteomes" id="UP000504629"/>
    </source>
</evidence>
<evidence type="ECO:0000256" key="1">
    <source>
        <dbReference type="SAM" id="MobiDB-lite"/>
    </source>
</evidence>
<name>A0A6J2JLT2_BOMMA</name>
<reference evidence="4" key="1">
    <citation type="submission" date="2025-08" db="UniProtKB">
        <authorList>
            <consortium name="RefSeq"/>
        </authorList>
    </citation>
    <scope>IDENTIFICATION</scope>
    <source>
        <tissue evidence="4">Silk gland</tissue>
    </source>
</reference>
<accession>A0A6J2JLT2</accession>
<organism evidence="3 4">
    <name type="scientific">Bombyx mandarina</name>
    <name type="common">Wild silk moth</name>
    <name type="synonym">Wild silkworm</name>
    <dbReference type="NCBI Taxonomy" id="7092"/>
    <lineage>
        <taxon>Eukaryota</taxon>
        <taxon>Metazoa</taxon>
        <taxon>Ecdysozoa</taxon>
        <taxon>Arthropoda</taxon>
        <taxon>Hexapoda</taxon>
        <taxon>Insecta</taxon>
        <taxon>Pterygota</taxon>
        <taxon>Neoptera</taxon>
        <taxon>Endopterygota</taxon>
        <taxon>Lepidoptera</taxon>
        <taxon>Glossata</taxon>
        <taxon>Ditrysia</taxon>
        <taxon>Bombycoidea</taxon>
        <taxon>Bombycidae</taxon>
        <taxon>Bombycinae</taxon>
        <taxon>Bombyx</taxon>
    </lineage>
</organism>
<dbReference type="OrthoDB" id="392925at2759"/>
<dbReference type="InterPro" id="IPR051101">
    <property type="entry name" value="ZC3H12/N4BP1_RNase_Reg"/>
</dbReference>
<dbReference type="RefSeq" id="XP_028030596.1">
    <property type="nucleotide sequence ID" value="XM_028174795.1"/>
</dbReference>